<evidence type="ECO:0000313" key="8">
    <source>
        <dbReference type="Proteomes" id="UP000295499"/>
    </source>
</evidence>
<dbReference type="Gene3D" id="3.40.30.10">
    <property type="entry name" value="Glutaredoxin"/>
    <property type="match status" value="1"/>
</dbReference>
<dbReference type="SUPFAM" id="SSF52833">
    <property type="entry name" value="Thioredoxin-like"/>
    <property type="match status" value="1"/>
</dbReference>
<dbReference type="PROSITE" id="PS51257">
    <property type="entry name" value="PROKAR_LIPOPROTEIN"/>
    <property type="match status" value="1"/>
</dbReference>
<dbReference type="InterPro" id="IPR050553">
    <property type="entry name" value="Thioredoxin_ResA/DsbE_sf"/>
</dbReference>
<keyword evidence="5" id="KW-0175">Coiled coil</keyword>
<dbReference type="InterPro" id="IPR000866">
    <property type="entry name" value="AhpC/TSA"/>
</dbReference>
<comment type="subcellular location">
    <subcellularLocation>
        <location evidence="1">Cell envelope</location>
    </subcellularLocation>
</comment>
<dbReference type="CDD" id="cd02966">
    <property type="entry name" value="TlpA_like_family"/>
    <property type="match status" value="1"/>
</dbReference>
<dbReference type="Pfam" id="PF14289">
    <property type="entry name" value="DUF4369"/>
    <property type="match status" value="1"/>
</dbReference>
<evidence type="ECO:0000256" key="4">
    <source>
        <dbReference type="ARBA" id="ARBA00023284"/>
    </source>
</evidence>
<dbReference type="PANTHER" id="PTHR42852:SF6">
    <property type="entry name" value="THIOL:DISULFIDE INTERCHANGE PROTEIN DSBE"/>
    <property type="match status" value="1"/>
</dbReference>
<dbReference type="PROSITE" id="PS00194">
    <property type="entry name" value="THIOREDOXIN_1"/>
    <property type="match status" value="1"/>
</dbReference>
<dbReference type="GO" id="GO:0030313">
    <property type="term" value="C:cell envelope"/>
    <property type="evidence" value="ECO:0007669"/>
    <property type="project" value="UniProtKB-SubCell"/>
</dbReference>
<dbReference type="InterPro" id="IPR036249">
    <property type="entry name" value="Thioredoxin-like_sf"/>
</dbReference>
<reference evidence="7 8" key="1">
    <citation type="submission" date="2019-03" db="EMBL/GenBank/DDBJ databases">
        <title>Genomic Encyclopedia of Archaeal and Bacterial Type Strains, Phase II (KMG-II): from individual species to whole genera.</title>
        <authorList>
            <person name="Goeker M."/>
        </authorList>
    </citation>
    <scope>NUCLEOTIDE SEQUENCE [LARGE SCALE GENOMIC DNA]</scope>
    <source>
        <strain evidence="7 8">DSM 19034</strain>
    </source>
</reference>
<evidence type="ECO:0000256" key="5">
    <source>
        <dbReference type="SAM" id="Coils"/>
    </source>
</evidence>
<sequence length="368" mass="41508">MKRLAYLFCICLSLAACKDKTKFTITGTFKNSQPQSKVYLYGQAGNKPVALDSTVLSEKGEFQFSSSTKGVDFFKISAGHNEYVIIAKNGDQIKISADLADQSMDYTLSGAEEADKLQELNTTKNKYTAKMAELQKQFEELVEKEPQNREMIANQMRPELTKRTDSLLNFVLNFALENPKSLASFYAINSLNPSDYEKEFLEYADKIKSNFNENAAVTDFLVRMAKLKSVQVGQVAPAFTMNSIAGKPVSLADFKGKYVLLDFWASWCLPCRHENPNVVKAYHTFKDKNFTVFSISLDKDPVAWKQAVDADHLDWTHASELKDFEGPTVRLYQVEGIPSSFLLDPNGKIIAKNLRGEDLENFLNKTLR</sequence>
<dbReference type="InterPro" id="IPR017937">
    <property type="entry name" value="Thioredoxin_CS"/>
</dbReference>
<dbReference type="GO" id="GO:0017004">
    <property type="term" value="P:cytochrome complex assembly"/>
    <property type="evidence" value="ECO:0007669"/>
    <property type="project" value="UniProtKB-KW"/>
</dbReference>
<dbReference type="PANTHER" id="PTHR42852">
    <property type="entry name" value="THIOL:DISULFIDE INTERCHANGE PROTEIN DSBE"/>
    <property type="match status" value="1"/>
</dbReference>
<dbReference type="GO" id="GO:0016209">
    <property type="term" value="F:antioxidant activity"/>
    <property type="evidence" value="ECO:0007669"/>
    <property type="project" value="InterPro"/>
</dbReference>
<evidence type="ECO:0000256" key="3">
    <source>
        <dbReference type="ARBA" id="ARBA00023157"/>
    </source>
</evidence>
<dbReference type="PROSITE" id="PS51352">
    <property type="entry name" value="THIOREDOXIN_2"/>
    <property type="match status" value="1"/>
</dbReference>
<dbReference type="AlphaFoldDB" id="A0A4R6IHR7"/>
<evidence type="ECO:0000256" key="2">
    <source>
        <dbReference type="ARBA" id="ARBA00022748"/>
    </source>
</evidence>
<gene>
    <name evidence="7" type="ORF">CLV32_3643</name>
</gene>
<comment type="caution">
    <text evidence="7">The sequence shown here is derived from an EMBL/GenBank/DDBJ whole genome shotgun (WGS) entry which is preliminary data.</text>
</comment>
<feature type="coiled-coil region" evidence="5">
    <location>
        <begin position="117"/>
        <end position="144"/>
    </location>
</feature>
<dbReference type="RefSeq" id="WP_133557969.1">
    <property type="nucleotide sequence ID" value="NZ_SNWM01000004.1"/>
</dbReference>
<keyword evidence="8" id="KW-1185">Reference proteome</keyword>
<dbReference type="EMBL" id="SNWM01000004">
    <property type="protein sequence ID" value="TDO21005.1"/>
    <property type="molecule type" value="Genomic_DNA"/>
</dbReference>
<dbReference type="InterPro" id="IPR013766">
    <property type="entry name" value="Thioredoxin_domain"/>
</dbReference>
<dbReference type="InterPro" id="IPR025380">
    <property type="entry name" value="DUF4369"/>
</dbReference>
<proteinExistence type="predicted"/>
<evidence type="ECO:0000259" key="6">
    <source>
        <dbReference type="PROSITE" id="PS51352"/>
    </source>
</evidence>
<keyword evidence="3" id="KW-1015">Disulfide bond</keyword>
<keyword evidence="2" id="KW-0201">Cytochrome c-type biogenesis</keyword>
<evidence type="ECO:0000256" key="1">
    <source>
        <dbReference type="ARBA" id="ARBA00004196"/>
    </source>
</evidence>
<organism evidence="7 8">
    <name type="scientific">Pedobacter duraquae</name>
    <dbReference type="NCBI Taxonomy" id="425511"/>
    <lineage>
        <taxon>Bacteria</taxon>
        <taxon>Pseudomonadati</taxon>
        <taxon>Bacteroidota</taxon>
        <taxon>Sphingobacteriia</taxon>
        <taxon>Sphingobacteriales</taxon>
        <taxon>Sphingobacteriaceae</taxon>
        <taxon>Pedobacter</taxon>
    </lineage>
</organism>
<feature type="domain" description="Thioredoxin" evidence="6">
    <location>
        <begin position="230"/>
        <end position="368"/>
    </location>
</feature>
<dbReference type="OrthoDB" id="750178at2"/>
<dbReference type="Pfam" id="PF00578">
    <property type="entry name" value="AhpC-TSA"/>
    <property type="match status" value="1"/>
</dbReference>
<keyword evidence="4" id="KW-0676">Redox-active center</keyword>
<protein>
    <submittedName>
        <fullName evidence="7">Peroxiredoxin</fullName>
    </submittedName>
</protein>
<evidence type="ECO:0000313" key="7">
    <source>
        <dbReference type="EMBL" id="TDO21005.1"/>
    </source>
</evidence>
<accession>A0A4R6IHR7</accession>
<dbReference type="GO" id="GO:0016491">
    <property type="term" value="F:oxidoreductase activity"/>
    <property type="evidence" value="ECO:0007669"/>
    <property type="project" value="InterPro"/>
</dbReference>
<dbReference type="Proteomes" id="UP000295499">
    <property type="component" value="Unassembled WGS sequence"/>
</dbReference>
<name>A0A4R6IHR7_9SPHI</name>